<keyword evidence="4" id="KW-0472">Membrane</keyword>
<evidence type="ECO:0000256" key="1">
    <source>
        <dbReference type="ARBA" id="ARBA00004236"/>
    </source>
</evidence>
<proteinExistence type="predicted"/>
<dbReference type="AlphaFoldDB" id="F7ZKM8"/>
<accession>F7ZKM8</accession>
<keyword evidence="8" id="KW-1185">Reference proteome</keyword>
<gene>
    <name evidence="7" type="ordered locus">RLO149_c032980</name>
</gene>
<dbReference type="STRING" id="391595.RLO149_c032980"/>
<dbReference type="RefSeq" id="WP_013963148.1">
    <property type="nucleotide sequence ID" value="NC_015730.1"/>
</dbReference>
<dbReference type="PANTHER" id="PTHR34296:SF2">
    <property type="entry name" value="ABC TRANSPORTER GUANOSINE-BINDING PROTEIN NUPN"/>
    <property type="match status" value="1"/>
</dbReference>
<keyword evidence="5 7" id="KW-0449">Lipoprotein</keyword>
<name>F7ZKM8_ROSLO</name>
<evidence type="ECO:0000256" key="2">
    <source>
        <dbReference type="ARBA" id="ARBA00022475"/>
    </source>
</evidence>
<dbReference type="OrthoDB" id="149576at2"/>
<evidence type="ECO:0000256" key="5">
    <source>
        <dbReference type="ARBA" id="ARBA00023288"/>
    </source>
</evidence>
<dbReference type="PANTHER" id="PTHR34296">
    <property type="entry name" value="TRANSCRIPTIONAL ACTIVATOR PROTEIN MED"/>
    <property type="match status" value="1"/>
</dbReference>
<dbReference type="Proteomes" id="UP000001353">
    <property type="component" value="Chromosome"/>
</dbReference>
<keyword evidence="2" id="KW-1003">Cell membrane</keyword>
<sequence>MKIAVLFVGEVHDRGFNQCALEGVKRMQATGTAEIEIISGVSYHPDAMIEALEAATARADGVLFIGGQGNSVTPQVAASYPDRRFAVVQGNVIGANLASYDVLQEQSAFLAGVAAARLTESGVVGHLSGHRVAPGLKGRAAFASGLRHVDETIRLVTGFCDTQDCNETTQIWAGAIADSGADILFTMLNGARDGAIEACRANGMRQIGNATDWCAVDAAVFVASAVARIDLGVERAVTHMLAGRCPDQIEYLGLAQGAVELTCAPDVPEAVREEVVTTAGLISNGQLDVDTVYEGPEFELET</sequence>
<dbReference type="KEGG" id="rli:RLO149_c032980"/>
<evidence type="ECO:0000313" key="8">
    <source>
        <dbReference type="Proteomes" id="UP000001353"/>
    </source>
</evidence>
<evidence type="ECO:0000256" key="4">
    <source>
        <dbReference type="ARBA" id="ARBA00023136"/>
    </source>
</evidence>
<evidence type="ECO:0000259" key="6">
    <source>
        <dbReference type="Pfam" id="PF02608"/>
    </source>
</evidence>
<dbReference type="eggNOG" id="COG1744">
    <property type="taxonomic scope" value="Bacteria"/>
</dbReference>
<reference evidence="7 8" key="1">
    <citation type="journal article" date="2011" name="BMC Genomics">
        <title>Comparative genome analysis and genome-guided physiological analysis of Roseobacter litoralis.</title>
        <authorList>
            <person name="Kalhoefer D."/>
            <person name="Thole S."/>
            <person name="Voget S."/>
            <person name="Lehmann R."/>
            <person name="Liesegang H."/>
            <person name="Wollher A."/>
            <person name="Daniel R."/>
            <person name="Simon M."/>
            <person name="Brinkhoff T."/>
        </authorList>
    </citation>
    <scope>NUCLEOTIDE SEQUENCE [LARGE SCALE GENOMIC DNA]</scope>
    <source>
        <strain evidence="8">ATCC 49566 / DSM 6996 / JCM 21268 / NBRC 15278 / OCh 149</strain>
    </source>
</reference>
<feature type="domain" description="ABC transporter substrate-binding protein PnrA-like" evidence="6">
    <location>
        <begin position="2"/>
        <end position="276"/>
    </location>
</feature>
<dbReference type="InterPro" id="IPR050957">
    <property type="entry name" value="BMP_lipoprotein"/>
</dbReference>
<keyword evidence="3" id="KW-0732">Signal</keyword>
<dbReference type="HOGENOM" id="CLU_038813_1_1_5"/>
<dbReference type="InterPro" id="IPR003760">
    <property type="entry name" value="PnrA-like"/>
</dbReference>
<organism evidence="7 8">
    <name type="scientific">Roseobacter litoralis (strain ATCC 49566 / DSM 6996 / JCM 21268 / NBRC 15278 / OCh 149)</name>
    <dbReference type="NCBI Taxonomy" id="391595"/>
    <lineage>
        <taxon>Bacteria</taxon>
        <taxon>Pseudomonadati</taxon>
        <taxon>Pseudomonadota</taxon>
        <taxon>Alphaproteobacteria</taxon>
        <taxon>Rhodobacterales</taxon>
        <taxon>Roseobacteraceae</taxon>
        <taxon>Roseobacter</taxon>
    </lineage>
</organism>
<dbReference type="GO" id="GO:0005886">
    <property type="term" value="C:plasma membrane"/>
    <property type="evidence" value="ECO:0007669"/>
    <property type="project" value="UniProtKB-SubCell"/>
</dbReference>
<comment type="subcellular location">
    <subcellularLocation>
        <location evidence="1">Cell membrane</location>
    </subcellularLocation>
</comment>
<dbReference type="EMBL" id="CP002623">
    <property type="protein sequence ID" value="AEI95242.1"/>
    <property type="molecule type" value="Genomic_DNA"/>
</dbReference>
<dbReference type="Gene3D" id="3.40.50.2300">
    <property type="match status" value="2"/>
</dbReference>
<protein>
    <submittedName>
        <fullName evidence="7">Basic membrane lipoprotein</fullName>
    </submittedName>
</protein>
<evidence type="ECO:0000256" key="3">
    <source>
        <dbReference type="ARBA" id="ARBA00022729"/>
    </source>
</evidence>
<evidence type="ECO:0000313" key="7">
    <source>
        <dbReference type="EMBL" id="AEI95242.1"/>
    </source>
</evidence>
<dbReference type="Pfam" id="PF02608">
    <property type="entry name" value="Bmp"/>
    <property type="match status" value="1"/>
</dbReference>